<dbReference type="Gene3D" id="3.40.50.2300">
    <property type="match status" value="2"/>
</dbReference>
<dbReference type="CDD" id="cd06326">
    <property type="entry name" value="PBP1_ABC_ligand_binding-like"/>
    <property type="match status" value="1"/>
</dbReference>
<dbReference type="SUPFAM" id="SSF53822">
    <property type="entry name" value="Periplasmic binding protein-like I"/>
    <property type="match status" value="1"/>
</dbReference>
<feature type="chain" id="PRO_5011569455" evidence="3">
    <location>
        <begin position="26"/>
        <end position="371"/>
    </location>
</feature>
<dbReference type="EMBL" id="FNHP01000004">
    <property type="protein sequence ID" value="SDM32833.1"/>
    <property type="molecule type" value="Genomic_DNA"/>
</dbReference>
<dbReference type="AlphaFoldDB" id="A0A1G9SBF7"/>
<evidence type="ECO:0000256" key="3">
    <source>
        <dbReference type="SAM" id="SignalP"/>
    </source>
</evidence>
<dbReference type="PANTHER" id="PTHR47235:SF1">
    <property type="entry name" value="BLR6548 PROTEIN"/>
    <property type="match status" value="1"/>
</dbReference>
<protein>
    <submittedName>
        <fullName evidence="5">ABC-type branched-chain amino acid transport system, substrate-binding protein</fullName>
    </submittedName>
</protein>
<organism evidence="5 6">
    <name type="scientific">Oryzisolibacter propanilivorax</name>
    <dbReference type="NCBI Taxonomy" id="1527607"/>
    <lineage>
        <taxon>Bacteria</taxon>
        <taxon>Pseudomonadati</taxon>
        <taxon>Pseudomonadota</taxon>
        <taxon>Betaproteobacteria</taxon>
        <taxon>Burkholderiales</taxon>
        <taxon>Comamonadaceae</taxon>
        <taxon>Oryzisolibacter</taxon>
    </lineage>
</organism>
<feature type="signal peptide" evidence="3">
    <location>
        <begin position="1"/>
        <end position="25"/>
    </location>
</feature>
<name>A0A1G9SBF7_9BURK</name>
<dbReference type="Pfam" id="PF13458">
    <property type="entry name" value="Peripla_BP_6"/>
    <property type="match status" value="1"/>
</dbReference>
<accession>A0A1G9SBF7</accession>
<proteinExistence type="inferred from homology"/>
<dbReference type="PANTHER" id="PTHR47235">
    <property type="entry name" value="BLR6548 PROTEIN"/>
    <property type="match status" value="1"/>
</dbReference>
<comment type="similarity">
    <text evidence="1">Belongs to the leucine-binding protein family.</text>
</comment>
<dbReference type="InterPro" id="IPR028082">
    <property type="entry name" value="Peripla_BP_I"/>
</dbReference>
<evidence type="ECO:0000256" key="2">
    <source>
        <dbReference type="ARBA" id="ARBA00022729"/>
    </source>
</evidence>
<keyword evidence="2 3" id="KW-0732">Signal</keyword>
<dbReference type="STRING" id="1527607.SAMN05428957_104250"/>
<evidence type="ECO:0000313" key="5">
    <source>
        <dbReference type="EMBL" id="SDM32833.1"/>
    </source>
</evidence>
<evidence type="ECO:0000313" key="6">
    <source>
        <dbReference type="Proteomes" id="UP000198552"/>
    </source>
</evidence>
<evidence type="ECO:0000256" key="1">
    <source>
        <dbReference type="ARBA" id="ARBA00010062"/>
    </source>
</evidence>
<keyword evidence="6" id="KW-1185">Reference proteome</keyword>
<gene>
    <name evidence="5" type="ORF">SAMN05428957_104250</name>
</gene>
<feature type="domain" description="Leucine-binding protein" evidence="4">
    <location>
        <begin position="29"/>
        <end position="336"/>
    </location>
</feature>
<dbReference type="Proteomes" id="UP000198552">
    <property type="component" value="Unassembled WGS sequence"/>
</dbReference>
<dbReference type="OrthoDB" id="26870at2"/>
<dbReference type="RefSeq" id="WP_091569016.1">
    <property type="nucleotide sequence ID" value="NZ_FNHP01000004.1"/>
</dbReference>
<evidence type="ECO:0000259" key="4">
    <source>
        <dbReference type="Pfam" id="PF13458"/>
    </source>
</evidence>
<dbReference type="InterPro" id="IPR028081">
    <property type="entry name" value="Leu-bd"/>
</dbReference>
<reference evidence="6" key="1">
    <citation type="submission" date="2016-10" db="EMBL/GenBank/DDBJ databases">
        <authorList>
            <person name="Varghese N."/>
            <person name="Submissions S."/>
        </authorList>
    </citation>
    <scope>NUCLEOTIDE SEQUENCE [LARGE SCALE GENOMIC DNA]</scope>
    <source>
        <strain evidence="6">EPL6</strain>
    </source>
</reference>
<sequence>MPRHRPCLTVLALASLAALTVPAHADAHPIIVGASLPLSGANAATGQETLSVLKAYFDSINRSGGIDGRPLQLNALDDAYEPEKAAENTRTLAASRAVALLNCWGTANCSAMAPVATQAGMPLMGGIGAPPGRYVFNVRASTESELAAVVRHMANIGQTQIAVVYEDAAFGKEAHGLARRALQDHRLQPLLELALAPDGSNAGAVAAELGKADALNGVILLASPALTVGFINQVRNAGVGVQFYNLAAQANAAVVRGLGRHTSGVVFTTLVPSPWRSAIPAVREYQQLVGKDGAQAQYSFLGMEVYLNARTLVEGLRKAGRGVTRDALVAALESQEPRQYGPMTVHFGPQRREGSSYVGLTMIDRRGQFIE</sequence>